<dbReference type="Gene3D" id="1.10.520.20">
    <property type="entry name" value="N-terminal domain of the delta subunit of the F1F0-ATP synthase"/>
    <property type="match status" value="1"/>
</dbReference>
<dbReference type="NCBIfam" id="TIGR01145">
    <property type="entry name" value="ATP_synt_delta"/>
    <property type="match status" value="1"/>
</dbReference>
<dbReference type="GO" id="GO:0005886">
    <property type="term" value="C:plasma membrane"/>
    <property type="evidence" value="ECO:0007669"/>
    <property type="project" value="UniProtKB-SubCell"/>
</dbReference>
<dbReference type="SUPFAM" id="SSF47928">
    <property type="entry name" value="N-terminal domain of the delta subunit of the F1F0-ATP synthase"/>
    <property type="match status" value="1"/>
</dbReference>
<evidence type="ECO:0000256" key="6">
    <source>
        <dbReference type="ARBA" id="ARBA00023310"/>
    </source>
</evidence>
<dbReference type="PANTHER" id="PTHR11910">
    <property type="entry name" value="ATP SYNTHASE DELTA CHAIN"/>
    <property type="match status" value="1"/>
</dbReference>
<dbReference type="InterPro" id="IPR000711">
    <property type="entry name" value="ATPase_OSCP/dsu"/>
</dbReference>
<dbReference type="EMBL" id="CP011391">
    <property type="protein sequence ID" value="AMK53910.1"/>
    <property type="molecule type" value="Genomic_DNA"/>
</dbReference>
<dbReference type="Pfam" id="PF00213">
    <property type="entry name" value="OSCP"/>
    <property type="match status" value="1"/>
</dbReference>
<keyword evidence="4 7" id="KW-0406">Ion transport</keyword>
<dbReference type="InterPro" id="IPR038495">
    <property type="entry name" value="ATPase_E_C"/>
</dbReference>
<evidence type="ECO:0000256" key="4">
    <source>
        <dbReference type="ARBA" id="ARBA00023065"/>
    </source>
</evidence>
<dbReference type="GO" id="GO:0046933">
    <property type="term" value="F:proton-transporting ATP synthase activity, rotational mechanism"/>
    <property type="evidence" value="ECO:0007669"/>
    <property type="project" value="UniProtKB-UniRule"/>
</dbReference>
<keyword evidence="3 7" id="KW-0375">Hydrogen ion transport</keyword>
<dbReference type="Proteomes" id="UP000069771">
    <property type="component" value="Chromosome"/>
</dbReference>
<comment type="function">
    <text evidence="7">F(1)F(0) ATP synthase produces ATP from ADP in the presence of a proton or sodium gradient. F-type ATPases consist of two structural domains, F(1) containing the extramembraneous catalytic core and F(0) containing the membrane proton channel, linked together by a central stalk and a peripheral stalk. During catalysis, ATP synthesis in the catalytic domain of F(1) is coupled via a rotary mechanism of the central stalk subunits to proton translocation.</text>
</comment>
<dbReference type="KEGG" id="fro:AALO17_07760"/>
<keyword evidence="6 7" id="KW-0066">ATP synthesis</keyword>
<comment type="subcellular location">
    <subcellularLocation>
        <location evidence="7">Cell membrane</location>
        <topology evidence="7">Peripheral membrane protein</topology>
    </subcellularLocation>
    <subcellularLocation>
        <location evidence="1">Membrane</location>
    </subcellularLocation>
</comment>
<dbReference type="RefSeq" id="WP_067555653.1">
    <property type="nucleotide sequence ID" value="NZ_CP011391.1"/>
</dbReference>
<keyword evidence="7" id="KW-1003">Cell membrane</keyword>
<keyword evidence="2 7" id="KW-0813">Transport</keyword>
<keyword evidence="5 7" id="KW-0472">Membrane</keyword>
<sequence length="177" mass="19483">MADSLMPYVQALYESAAEAGSTEAVEKDLEQLDAVLKQNQDYTAMLGHPGVTREQKAAWLTELTAGAEPLLTTFLTILAHHGLAGLISGLYAAWKDCVRQANEIETVLVETPAPLSAKDEAALTAMLESRLKRKIELTVRVEPDLIAGLRVRARDLVLDNTVRSRLNTMREQLVESR</sequence>
<dbReference type="Gene3D" id="3.30.2320.30">
    <property type="entry name" value="ATP synthase, E subunit, C-terminal"/>
    <property type="match status" value="1"/>
</dbReference>
<evidence type="ECO:0000256" key="2">
    <source>
        <dbReference type="ARBA" id="ARBA00022448"/>
    </source>
</evidence>
<dbReference type="GeneID" id="78477579"/>
<keyword evidence="7" id="KW-0139">CF(1)</keyword>
<dbReference type="STRING" id="1702221.AALO17_07760"/>
<dbReference type="PRINTS" id="PR00125">
    <property type="entry name" value="ATPASEDELTA"/>
</dbReference>
<comment type="function">
    <text evidence="7">This protein is part of the stalk that links CF(0) to CF(1). It either transmits conformational changes from CF(0) to CF(1) or is implicated in proton conduction.</text>
</comment>
<name>A0A140DTD3_9FIRM</name>
<gene>
    <name evidence="7" type="primary">atpH</name>
    <name evidence="8" type="ORF">AALO17_07760</name>
</gene>
<proteinExistence type="inferred from homology"/>
<keyword evidence="9" id="KW-1185">Reference proteome</keyword>
<dbReference type="OrthoDB" id="9802471at2"/>
<dbReference type="GO" id="GO:0045259">
    <property type="term" value="C:proton-transporting ATP synthase complex"/>
    <property type="evidence" value="ECO:0007669"/>
    <property type="project" value="UniProtKB-KW"/>
</dbReference>
<evidence type="ECO:0000256" key="5">
    <source>
        <dbReference type="ARBA" id="ARBA00023136"/>
    </source>
</evidence>
<organism evidence="8 9">
    <name type="scientific">Faecalibaculum rodentium</name>
    <dbReference type="NCBI Taxonomy" id="1702221"/>
    <lineage>
        <taxon>Bacteria</taxon>
        <taxon>Bacillati</taxon>
        <taxon>Bacillota</taxon>
        <taxon>Erysipelotrichia</taxon>
        <taxon>Erysipelotrichales</taxon>
        <taxon>Erysipelotrichaceae</taxon>
        <taxon>Faecalibaculum</taxon>
    </lineage>
</organism>
<evidence type="ECO:0000313" key="9">
    <source>
        <dbReference type="Proteomes" id="UP000069771"/>
    </source>
</evidence>
<evidence type="ECO:0000313" key="8">
    <source>
        <dbReference type="EMBL" id="AMK53910.1"/>
    </source>
</evidence>
<dbReference type="InterPro" id="IPR026015">
    <property type="entry name" value="ATP_synth_OSCP/delta_N_sf"/>
</dbReference>
<accession>A0A140DTD3</accession>
<evidence type="ECO:0000256" key="7">
    <source>
        <dbReference type="HAMAP-Rule" id="MF_01416"/>
    </source>
</evidence>
<evidence type="ECO:0000256" key="3">
    <source>
        <dbReference type="ARBA" id="ARBA00022781"/>
    </source>
</evidence>
<dbReference type="HAMAP" id="MF_01416">
    <property type="entry name" value="ATP_synth_delta_bact"/>
    <property type="match status" value="1"/>
</dbReference>
<reference evidence="8 9" key="1">
    <citation type="journal article" date="2016" name="Gut Pathog.">
        <title>Whole genome sequencing of "Faecalibaculum rodentium" ALO17, isolated from C57BL/6J laboratory mouse feces.</title>
        <authorList>
            <person name="Lim S."/>
            <person name="Chang D.H."/>
            <person name="Ahn S."/>
            <person name="Kim B.C."/>
        </authorList>
    </citation>
    <scope>NUCLEOTIDE SEQUENCE [LARGE SCALE GENOMIC DNA]</scope>
    <source>
        <strain evidence="8 9">Alo17</strain>
    </source>
</reference>
<dbReference type="AlphaFoldDB" id="A0A140DTD3"/>
<evidence type="ECO:0000256" key="1">
    <source>
        <dbReference type="ARBA" id="ARBA00004370"/>
    </source>
</evidence>
<comment type="similarity">
    <text evidence="7">Belongs to the ATPase delta chain family.</text>
</comment>
<protein>
    <recommendedName>
        <fullName evidence="7">ATP synthase subunit delta</fullName>
    </recommendedName>
    <alternativeName>
        <fullName evidence="7">ATP synthase F(1) sector subunit delta</fullName>
    </alternativeName>
    <alternativeName>
        <fullName evidence="7">F-type ATPase subunit delta</fullName>
        <shortName evidence="7">F-ATPase subunit delta</shortName>
    </alternativeName>
</protein>